<evidence type="ECO:0000256" key="1">
    <source>
        <dbReference type="SAM" id="Phobius"/>
    </source>
</evidence>
<keyword evidence="1" id="KW-0812">Transmembrane</keyword>
<reference evidence="2 3" key="1">
    <citation type="submission" date="2020-08" db="EMBL/GenBank/DDBJ databases">
        <title>Genome sequence of Sphingomonas daechungensis KACC 18115T.</title>
        <authorList>
            <person name="Hyun D.-W."/>
            <person name="Bae J.-W."/>
        </authorList>
    </citation>
    <scope>NUCLEOTIDE SEQUENCE [LARGE SCALE GENOMIC DNA]</scope>
    <source>
        <strain evidence="2 3">KACC 18115</strain>
    </source>
</reference>
<dbReference type="Proteomes" id="UP000516134">
    <property type="component" value="Chromosome"/>
</dbReference>
<protein>
    <submittedName>
        <fullName evidence="2">Uncharacterized protein</fullName>
    </submittedName>
</protein>
<sequence length="85" mass="9287">MCLIAVVAVTAAGVKQYDELTWQLTREASAYGFYATLVLFGGWAALAHLGYVPWISPLAFVSLLIILQLLTAFIAVGRRGMLMPR</sequence>
<organism evidence="2 3">
    <name type="scientific">Sphingomonas daechungensis</name>
    <dbReference type="NCBI Taxonomy" id="1176646"/>
    <lineage>
        <taxon>Bacteria</taxon>
        <taxon>Pseudomonadati</taxon>
        <taxon>Pseudomonadota</taxon>
        <taxon>Alphaproteobacteria</taxon>
        <taxon>Sphingomonadales</taxon>
        <taxon>Sphingomonadaceae</taxon>
        <taxon>Sphingomonas</taxon>
    </lineage>
</organism>
<dbReference type="RefSeq" id="WP_187714379.1">
    <property type="nucleotide sequence ID" value="NZ_CP060780.1"/>
</dbReference>
<evidence type="ECO:0000313" key="3">
    <source>
        <dbReference type="Proteomes" id="UP000516134"/>
    </source>
</evidence>
<keyword evidence="1" id="KW-0472">Membrane</keyword>
<keyword evidence="3" id="KW-1185">Reference proteome</keyword>
<feature type="transmembrane region" description="Helical" evidence="1">
    <location>
        <begin position="57"/>
        <end position="76"/>
    </location>
</feature>
<dbReference type="EMBL" id="CP060780">
    <property type="protein sequence ID" value="QNP42948.1"/>
    <property type="molecule type" value="Genomic_DNA"/>
</dbReference>
<accession>A0ABX6T5Q5</accession>
<evidence type="ECO:0000313" key="2">
    <source>
        <dbReference type="EMBL" id="QNP42948.1"/>
    </source>
</evidence>
<name>A0ABX6T5Q5_9SPHN</name>
<keyword evidence="1" id="KW-1133">Transmembrane helix</keyword>
<gene>
    <name evidence="2" type="ORF">H9L15_13160</name>
</gene>
<proteinExistence type="predicted"/>
<feature type="transmembrane region" description="Helical" evidence="1">
    <location>
        <begin position="31"/>
        <end position="51"/>
    </location>
</feature>